<gene>
    <name evidence="2" type="ORF">EV702DRAFT_953268</name>
    <name evidence="3" type="ORF">EV702DRAFT_956468</name>
</gene>
<dbReference type="Proteomes" id="UP000714275">
    <property type="component" value="Unassembled WGS sequence"/>
</dbReference>
<feature type="non-terminal residue" evidence="2">
    <location>
        <position position="1"/>
    </location>
</feature>
<dbReference type="EMBL" id="JABBWD010000070">
    <property type="protein sequence ID" value="KAG1769690.1"/>
    <property type="molecule type" value="Genomic_DNA"/>
</dbReference>
<evidence type="ECO:0000313" key="3">
    <source>
        <dbReference type="EMBL" id="KAG1770114.1"/>
    </source>
</evidence>
<dbReference type="EMBL" id="JABBWD010000067">
    <property type="protein sequence ID" value="KAG1770114.1"/>
    <property type="molecule type" value="Genomic_DNA"/>
</dbReference>
<dbReference type="InterPro" id="IPR000994">
    <property type="entry name" value="Pept_M24"/>
</dbReference>
<reference evidence="2" key="1">
    <citation type="journal article" date="2020" name="New Phytol.">
        <title>Comparative genomics reveals dynamic genome evolution in host specialist ectomycorrhizal fungi.</title>
        <authorList>
            <person name="Lofgren L.A."/>
            <person name="Nguyen N.H."/>
            <person name="Vilgalys R."/>
            <person name="Ruytinx J."/>
            <person name="Liao H.L."/>
            <person name="Branco S."/>
            <person name="Kuo A."/>
            <person name="LaButti K."/>
            <person name="Lipzen A."/>
            <person name="Andreopoulos W."/>
            <person name="Pangilinan J."/>
            <person name="Riley R."/>
            <person name="Hundley H."/>
            <person name="Na H."/>
            <person name="Barry K."/>
            <person name="Grigoriev I.V."/>
            <person name="Stajich J.E."/>
            <person name="Kennedy P.G."/>
        </authorList>
    </citation>
    <scope>NUCLEOTIDE SEQUENCE</scope>
    <source>
        <strain evidence="2">DOB743</strain>
    </source>
</reference>
<name>A0A9P6ZKS3_9AGAM</name>
<protein>
    <recommendedName>
        <fullName evidence="1">Peptidase M24 domain-containing protein</fullName>
    </recommendedName>
</protein>
<evidence type="ECO:0000259" key="1">
    <source>
        <dbReference type="Pfam" id="PF00557"/>
    </source>
</evidence>
<evidence type="ECO:0000313" key="2">
    <source>
        <dbReference type="EMBL" id="KAG1769690.1"/>
    </source>
</evidence>
<dbReference type="PANTHER" id="PTHR43763">
    <property type="entry name" value="XAA-PRO AMINOPEPTIDASE 1"/>
    <property type="match status" value="1"/>
</dbReference>
<accession>A0A9P6ZKS3</accession>
<feature type="domain" description="Peptidase M24" evidence="1">
    <location>
        <begin position="7"/>
        <end position="59"/>
    </location>
</feature>
<keyword evidence="4" id="KW-1185">Reference proteome</keyword>
<sequence length="64" mass="7533">WLAWLEHKIQQGYDITEHEAARRLTEYRRQNKHYWGLASENISANRPNAALPHYSPTKSGARMI</sequence>
<dbReference type="SUPFAM" id="SSF55920">
    <property type="entry name" value="Creatinase/aminopeptidase"/>
    <property type="match status" value="1"/>
</dbReference>
<proteinExistence type="predicted"/>
<dbReference type="Gene3D" id="3.90.230.10">
    <property type="entry name" value="Creatinase/methionine aminopeptidase superfamily"/>
    <property type="match status" value="1"/>
</dbReference>
<dbReference type="InterPro" id="IPR050422">
    <property type="entry name" value="X-Pro_aminopeptidase_P"/>
</dbReference>
<organism evidence="2 4">
    <name type="scientific">Suillus placidus</name>
    <dbReference type="NCBI Taxonomy" id="48579"/>
    <lineage>
        <taxon>Eukaryota</taxon>
        <taxon>Fungi</taxon>
        <taxon>Dikarya</taxon>
        <taxon>Basidiomycota</taxon>
        <taxon>Agaricomycotina</taxon>
        <taxon>Agaricomycetes</taxon>
        <taxon>Agaricomycetidae</taxon>
        <taxon>Boletales</taxon>
        <taxon>Suillineae</taxon>
        <taxon>Suillaceae</taxon>
        <taxon>Suillus</taxon>
    </lineage>
</organism>
<dbReference type="AlphaFoldDB" id="A0A9P6ZKS3"/>
<comment type="caution">
    <text evidence="2">The sequence shown here is derived from an EMBL/GenBank/DDBJ whole genome shotgun (WGS) entry which is preliminary data.</text>
</comment>
<evidence type="ECO:0000313" key="4">
    <source>
        <dbReference type="Proteomes" id="UP000714275"/>
    </source>
</evidence>
<dbReference type="PANTHER" id="PTHR43763:SF17">
    <property type="entry name" value="AMINOPEPTIDASE P, CYTOPLASMIC-RELATED"/>
    <property type="match status" value="1"/>
</dbReference>
<dbReference type="Pfam" id="PF00557">
    <property type="entry name" value="Peptidase_M24"/>
    <property type="match status" value="1"/>
</dbReference>
<dbReference type="InterPro" id="IPR036005">
    <property type="entry name" value="Creatinase/aminopeptidase-like"/>
</dbReference>
<dbReference type="OrthoDB" id="2681941at2759"/>
<feature type="non-terminal residue" evidence="2">
    <location>
        <position position="64"/>
    </location>
</feature>